<sequence length="287" mass="31979">MISDKRKPLWLLPNLLSLDAPLVAVAWLFVFAKTWRVASHPWSAYAVLFLAVWVIYVADRLLDAALRKNDPKRCEERHHFHWRHRGKFLIGLTVATITCLGLTVTTLPIALFAYIFMGMILVMAFFAMSLFSSEGGNEISYLKNIFGGLAFGYGTAMLAHVYQPAMGGPLELLKTREFLCFSALCVLNISAIDLWEHSNRSPDPEVKAADELALTLPLTLLGGASLVFALLDHQFSTRPFFYATLTGAALLQILNRTKSRFSLMALRVLADVALMIPLIIFVAFPSN</sequence>
<accession>A0A934S8I8</accession>
<feature type="transmembrane region" description="Helical" evidence="1">
    <location>
        <begin position="42"/>
        <end position="62"/>
    </location>
</feature>
<dbReference type="RefSeq" id="WP_200268044.1">
    <property type="nucleotide sequence ID" value="NZ_JAENIJ010000005.1"/>
</dbReference>
<dbReference type="Proteomes" id="UP000603141">
    <property type="component" value="Unassembled WGS sequence"/>
</dbReference>
<proteinExistence type="predicted"/>
<keyword evidence="3" id="KW-1185">Reference proteome</keyword>
<keyword evidence="1" id="KW-0812">Transmembrane</keyword>
<feature type="transmembrane region" description="Helical" evidence="1">
    <location>
        <begin position="266"/>
        <end position="284"/>
    </location>
</feature>
<name>A0A934S8I8_9BACT</name>
<feature type="transmembrane region" description="Helical" evidence="1">
    <location>
        <begin position="212"/>
        <end position="231"/>
    </location>
</feature>
<dbReference type="EMBL" id="JAENIJ010000005">
    <property type="protein sequence ID" value="MBK1881652.1"/>
    <property type="molecule type" value="Genomic_DNA"/>
</dbReference>
<evidence type="ECO:0000313" key="2">
    <source>
        <dbReference type="EMBL" id="MBK1881652.1"/>
    </source>
</evidence>
<feature type="transmembrane region" description="Helical" evidence="1">
    <location>
        <begin position="144"/>
        <end position="163"/>
    </location>
</feature>
<feature type="transmembrane region" description="Helical" evidence="1">
    <location>
        <begin position="9"/>
        <end position="30"/>
    </location>
</feature>
<reference evidence="2" key="1">
    <citation type="submission" date="2021-01" db="EMBL/GenBank/DDBJ databases">
        <title>Modified the classification status of verrucomicrobia.</title>
        <authorList>
            <person name="Feng X."/>
        </authorList>
    </citation>
    <scope>NUCLEOTIDE SEQUENCE</scope>
    <source>
        <strain evidence="2">KCTC 22041</strain>
    </source>
</reference>
<gene>
    <name evidence="2" type="ORF">JIN85_04460</name>
</gene>
<keyword evidence="1" id="KW-0472">Membrane</keyword>
<feature type="transmembrane region" description="Helical" evidence="1">
    <location>
        <begin position="88"/>
        <end position="105"/>
    </location>
</feature>
<evidence type="ECO:0000313" key="3">
    <source>
        <dbReference type="Proteomes" id="UP000603141"/>
    </source>
</evidence>
<keyword evidence="1" id="KW-1133">Transmembrane helix</keyword>
<feature type="transmembrane region" description="Helical" evidence="1">
    <location>
        <begin position="111"/>
        <end position="132"/>
    </location>
</feature>
<protein>
    <submittedName>
        <fullName evidence="2">Uncharacterized protein</fullName>
    </submittedName>
</protein>
<organism evidence="2 3">
    <name type="scientific">Luteolibacter pohnpeiensis</name>
    <dbReference type="NCBI Taxonomy" id="454153"/>
    <lineage>
        <taxon>Bacteria</taxon>
        <taxon>Pseudomonadati</taxon>
        <taxon>Verrucomicrobiota</taxon>
        <taxon>Verrucomicrobiia</taxon>
        <taxon>Verrucomicrobiales</taxon>
        <taxon>Verrucomicrobiaceae</taxon>
        <taxon>Luteolibacter</taxon>
    </lineage>
</organism>
<dbReference type="AlphaFoldDB" id="A0A934S8I8"/>
<evidence type="ECO:0000256" key="1">
    <source>
        <dbReference type="SAM" id="Phobius"/>
    </source>
</evidence>
<comment type="caution">
    <text evidence="2">The sequence shown here is derived from an EMBL/GenBank/DDBJ whole genome shotgun (WGS) entry which is preliminary data.</text>
</comment>